<sequence length="56" mass="5805">MRAQVRRRLVRGCCALVSAAAVVLTGAGWWVAHGALGGITVSQALRSDDPRSSGGR</sequence>
<protein>
    <submittedName>
        <fullName evidence="1">Uncharacterized protein</fullName>
    </submittedName>
</protein>
<organism evidence="1">
    <name type="scientific">Mycobacterium xenopi 4042</name>
    <dbReference type="NCBI Taxonomy" id="1299334"/>
    <lineage>
        <taxon>Bacteria</taxon>
        <taxon>Bacillati</taxon>
        <taxon>Actinomycetota</taxon>
        <taxon>Actinomycetes</taxon>
        <taxon>Mycobacteriales</taxon>
        <taxon>Mycobacteriaceae</taxon>
        <taxon>Mycobacterium</taxon>
    </lineage>
</organism>
<name>X7ZWI7_MYCXE</name>
<dbReference type="EMBL" id="JAOB01000069">
    <property type="protein sequence ID" value="EUA23098.1"/>
    <property type="molecule type" value="Genomic_DNA"/>
</dbReference>
<proteinExistence type="predicted"/>
<dbReference type="PATRIC" id="fig|1299334.3.peg.7340"/>
<gene>
    <name evidence="1" type="ORF">I553_5386</name>
</gene>
<evidence type="ECO:0000313" key="1">
    <source>
        <dbReference type="EMBL" id="EUA23098.1"/>
    </source>
</evidence>
<reference evidence="1" key="1">
    <citation type="submission" date="2014-01" db="EMBL/GenBank/DDBJ databases">
        <authorList>
            <person name="Brown-Elliot B."/>
            <person name="Wallace R."/>
            <person name="Lenaerts A."/>
            <person name="Ordway D."/>
            <person name="DeGroote M.A."/>
            <person name="Parker T."/>
            <person name="Sizemore C."/>
            <person name="Tallon L.J."/>
            <person name="Sadzewicz L.K."/>
            <person name="Sengamalay N."/>
            <person name="Fraser C.M."/>
            <person name="Hine E."/>
            <person name="Shefchek K.A."/>
            <person name="Das S.P."/>
            <person name="Tettelin H."/>
        </authorList>
    </citation>
    <scope>NUCLEOTIDE SEQUENCE [LARGE SCALE GENOMIC DNA]</scope>
    <source>
        <strain evidence="1">4042</strain>
    </source>
</reference>
<dbReference type="AlphaFoldDB" id="X7ZWI7"/>
<accession>X7ZWI7</accession>
<comment type="caution">
    <text evidence="1">The sequence shown here is derived from an EMBL/GenBank/DDBJ whole genome shotgun (WGS) entry which is preliminary data.</text>
</comment>